<dbReference type="Pfam" id="PF07927">
    <property type="entry name" value="HicA_toxin"/>
    <property type="match status" value="1"/>
</dbReference>
<accession>A0A1J5S772</accession>
<proteinExistence type="predicted"/>
<organism evidence="7">
    <name type="scientific">mine drainage metagenome</name>
    <dbReference type="NCBI Taxonomy" id="410659"/>
    <lineage>
        <taxon>unclassified sequences</taxon>
        <taxon>metagenomes</taxon>
        <taxon>ecological metagenomes</taxon>
    </lineage>
</organism>
<keyword evidence="1" id="KW-1277">Toxin-antitoxin system</keyword>
<comment type="caution">
    <text evidence="7">The sequence shown here is derived from an EMBL/GenBank/DDBJ whole genome shotgun (WGS) entry which is preliminary data.</text>
</comment>
<keyword evidence="5" id="KW-0694">RNA-binding</keyword>
<evidence type="ECO:0000256" key="2">
    <source>
        <dbReference type="ARBA" id="ARBA00022722"/>
    </source>
</evidence>
<dbReference type="InterPro" id="IPR038570">
    <property type="entry name" value="HicA_sf"/>
</dbReference>
<dbReference type="Gene3D" id="3.30.920.30">
    <property type="entry name" value="Hypothetical protein"/>
    <property type="match status" value="1"/>
</dbReference>
<evidence type="ECO:0000256" key="6">
    <source>
        <dbReference type="ARBA" id="ARBA00023016"/>
    </source>
</evidence>
<evidence type="ECO:0000256" key="5">
    <source>
        <dbReference type="ARBA" id="ARBA00022884"/>
    </source>
</evidence>
<evidence type="ECO:0000256" key="1">
    <source>
        <dbReference type="ARBA" id="ARBA00022649"/>
    </source>
</evidence>
<dbReference type="InterPro" id="IPR012933">
    <property type="entry name" value="HicA_mRNA_interferase"/>
</dbReference>
<keyword evidence="2" id="KW-0540">Nuclease</keyword>
<keyword evidence="3" id="KW-0255">Endonuclease</keyword>
<dbReference type="GO" id="GO:0004519">
    <property type="term" value="F:endonuclease activity"/>
    <property type="evidence" value="ECO:0007669"/>
    <property type="project" value="UniProtKB-KW"/>
</dbReference>
<protein>
    <submittedName>
        <fullName evidence="7">YcfA-like protein</fullName>
    </submittedName>
</protein>
<dbReference type="GO" id="GO:0016787">
    <property type="term" value="F:hydrolase activity"/>
    <property type="evidence" value="ECO:0007669"/>
    <property type="project" value="UniProtKB-KW"/>
</dbReference>
<evidence type="ECO:0000256" key="3">
    <source>
        <dbReference type="ARBA" id="ARBA00022759"/>
    </source>
</evidence>
<dbReference type="SUPFAM" id="SSF54786">
    <property type="entry name" value="YcfA/nrd intein domain"/>
    <property type="match status" value="1"/>
</dbReference>
<gene>
    <name evidence="7" type="ORF">GALL_142070</name>
</gene>
<evidence type="ECO:0000313" key="7">
    <source>
        <dbReference type="EMBL" id="OIR03787.1"/>
    </source>
</evidence>
<sequence length="80" mass="8708">MKIPRDVSGAELAKALRVLGYERARQDGSHIRLTTKQGGEHHVTVPNHNPMKLGTLTGILKALAAHHKVTVEELVRALGL</sequence>
<reference evidence="7" key="1">
    <citation type="submission" date="2016-10" db="EMBL/GenBank/DDBJ databases">
        <title>Sequence of Gallionella enrichment culture.</title>
        <authorList>
            <person name="Poehlein A."/>
            <person name="Muehling M."/>
            <person name="Daniel R."/>
        </authorList>
    </citation>
    <scope>NUCLEOTIDE SEQUENCE</scope>
</reference>
<dbReference type="AlphaFoldDB" id="A0A1J5S772"/>
<evidence type="ECO:0000256" key="4">
    <source>
        <dbReference type="ARBA" id="ARBA00022801"/>
    </source>
</evidence>
<dbReference type="GO" id="GO:0003729">
    <property type="term" value="F:mRNA binding"/>
    <property type="evidence" value="ECO:0007669"/>
    <property type="project" value="InterPro"/>
</dbReference>
<name>A0A1J5S772_9ZZZZ</name>
<keyword evidence="4" id="KW-0378">Hydrolase</keyword>
<keyword evidence="6" id="KW-0346">Stress response</keyword>
<dbReference type="EMBL" id="MLJW01000063">
    <property type="protein sequence ID" value="OIR03787.1"/>
    <property type="molecule type" value="Genomic_DNA"/>
</dbReference>